<proteinExistence type="predicted"/>
<comment type="caution">
    <text evidence="1">The sequence shown here is derived from an EMBL/GenBank/DDBJ whole genome shotgun (WGS) entry which is preliminary data.</text>
</comment>
<name>A0ABV5R6Q5_9ACTN</name>
<evidence type="ECO:0000313" key="2">
    <source>
        <dbReference type="Proteomes" id="UP001589710"/>
    </source>
</evidence>
<dbReference type="EMBL" id="JBHMCG010000060">
    <property type="protein sequence ID" value="MFB9573528.1"/>
    <property type="molecule type" value="Genomic_DNA"/>
</dbReference>
<dbReference type="RefSeq" id="WP_345515559.1">
    <property type="nucleotide sequence ID" value="NZ_BAAAXD010000031.1"/>
</dbReference>
<evidence type="ECO:0000313" key="1">
    <source>
        <dbReference type="EMBL" id="MFB9573528.1"/>
    </source>
</evidence>
<gene>
    <name evidence="1" type="ORF">ACFFTL_14660</name>
</gene>
<accession>A0ABV5R6Q5</accession>
<sequence length="225" mass="24590">MGEIPGACEELERLGRALRAQLVELIDDLTPGADLGLLFLDEPNVADWHEPLRYSYSTLFRGERPEGLGAADIALRAAGVLGPAGWEIAGPQEEIDGARRTYVLTACHPDGIRIEVRTGDHNSVVFYSGQTPAQALREPEEFQWPEPVRKPETLTPGYVLCYECDGLGACDCCGGRGWVPSEPHGRSNCRQCSRKRVCPICRGGGELAVAQLSSYQLGYYPELSQ</sequence>
<dbReference type="Proteomes" id="UP001589710">
    <property type="component" value="Unassembled WGS sequence"/>
</dbReference>
<organism evidence="1 2">
    <name type="scientific">Streptomyces yanii</name>
    <dbReference type="NCBI Taxonomy" id="78510"/>
    <lineage>
        <taxon>Bacteria</taxon>
        <taxon>Bacillati</taxon>
        <taxon>Actinomycetota</taxon>
        <taxon>Actinomycetes</taxon>
        <taxon>Kitasatosporales</taxon>
        <taxon>Streptomycetaceae</taxon>
        <taxon>Streptomyces</taxon>
    </lineage>
</organism>
<protein>
    <submittedName>
        <fullName evidence="1">Uncharacterized protein</fullName>
    </submittedName>
</protein>
<reference evidence="1 2" key="1">
    <citation type="submission" date="2024-09" db="EMBL/GenBank/DDBJ databases">
        <authorList>
            <person name="Sun Q."/>
            <person name="Mori K."/>
        </authorList>
    </citation>
    <scope>NUCLEOTIDE SEQUENCE [LARGE SCALE GENOMIC DNA]</scope>
    <source>
        <strain evidence="1 2">JCM 3331</strain>
    </source>
</reference>
<keyword evidence="2" id="KW-1185">Reference proteome</keyword>